<comment type="caution">
    <text evidence="1">The sequence shown here is derived from an EMBL/GenBank/DDBJ whole genome shotgun (WGS) entry which is preliminary data.</text>
</comment>
<protein>
    <recommendedName>
        <fullName evidence="2">AsmA domain-containing protein</fullName>
    </recommendedName>
</protein>
<evidence type="ECO:0000313" key="1">
    <source>
        <dbReference type="EMBL" id="KKN41839.1"/>
    </source>
</evidence>
<name>A0A0F9QH44_9ZZZZ</name>
<sequence>MSGKLFKKPVVLTLVIIVVGVLVFFTIAQISAKTAVTKFLERKLPQHVQLNYGGMHASVLNGTIGLQEISLDFYDKDSMVLNARVKMDDLSLEGLGYWDFLFKNTISVERLHLERPQIWYYPYRILPKKTSEPEGVVKLLKQIFIDELVVQDGSLNIIQNDADSTAVALKNINVSIENVGTGPQQIAKKIPVEYGNYELGADSLFVNLGPYEKLDVASLLWNQKGAEIKGLQLHSKYDKNKLSQHLIEERDYIDLQVSMMRLDSIRFGFEKDTFFIETGKGTINKPTLELFRDKLVADGAGYKKFYGRNIRELPIYLNVPEINITDGTVVYSERVADITDPGKLTFEMLNASLSNISNTYPEGETTVIKANTKFMGSADMSLNWSFDVNRTNDAFFASGTVFNFNTESINPFLRSNARANASGTIDELYFTIDGNATSSFGDMKMKYQNFKFQVLKKDRTGINKLLTAIGNIFVNDGSSADAQGYRYGDIEAERDPTKSFFSYLWLNVRNGTLSTLTGNGEK</sequence>
<gene>
    <name evidence="1" type="ORF">LCGC14_0719300</name>
</gene>
<reference evidence="1" key="1">
    <citation type="journal article" date="2015" name="Nature">
        <title>Complex archaea that bridge the gap between prokaryotes and eukaryotes.</title>
        <authorList>
            <person name="Spang A."/>
            <person name="Saw J.H."/>
            <person name="Jorgensen S.L."/>
            <person name="Zaremba-Niedzwiedzka K."/>
            <person name="Martijn J."/>
            <person name="Lind A.E."/>
            <person name="van Eijk R."/>
            <person name="Schleper C."/>
            <person name="Guy L."/>
            <person name="Ettema T.J."/>
        </authorList>
    </citation>
    <scope>NUCLEOTIDE SEQUENCE</scope>
</reference>
<evidence type="ECO:0008006" key="2">
    <source>
        <dbReference type="Google" id="ProtNLM"/>
    </source>
</evidence>
<dbReference type="AlphaFoldDB" id="A0A0F9QH44"/>
<accession>A0A0F9QH44</accession>
<dbReference type="EMBL" id="LAZR01001621">
    <property type="protein sequence ID" value="KKN41839.1"/>
    <property type="molecule type" value="Genomic_DNA"/>
</dbReference>
<organism evidence="1">
    <name type="scientific">marine sediment metagenome</name>
    <dbReference type="NCBI Taxonomy" id="412755"/>
    <lineage>
        <taxon>unclassified sequences</taxon>
        <taxon>metagenomes</taxon>
        <taxon>ecological metagenomes</taxon>
    </lineage>
</organism>
<proteinExistence type="predicted"/>